<evidence type="ECO:0000313" key="2">
    <source>
        <dbReference type="EMBL" id="CAA9230321.1"/>
    </source>
</evidence>
<protein>
    <submittedName>
        <fullName evidence="2">Ferric iron ABC transporter, ATP-binding protein</fullName>
    </submittedName>
</protein>
<keyword evidence="2" id="KW-0547">Nucleotide-binding</keyword>
<dbReference type="EMBL" id="CADCTN010000068">
    <property type="protein sequence ID" value="CAA9230321.1"/>
    <property type="molecule type" value="Genomic_DNA"/>
</dbReference>
<dbReference type="AlphaFoldDB" id="A0A6J4HQT6"/>
<reference evidence="2" key="1">
    <citation type="submission" date="2020-02" db="EMBL/GenBank/DDBJ databases">
        <authorList>
            <person name="Meier V. D."/>
        </authorList>
    </citation>
    <scope>NUCLEOTIDE SEQUENCE</scope>
    <source>
        <strain evidence="2">AVDCRST_MAG52</strain>
    </source>
</reference>
<feature type="compositionally biased region" description="Gly residues" evidence="1">
    <location>
        <begin position="351"/>
        <end position="360"/>
    </location>
</feature>
<organism evidence="2">
    <name type="scientific">uncultured Blastococcus sp</name>
    <dbReference type="NCBI Taxonomy" id="217144"/>
    <lineage>
        <taxon>Bacteria</taxon>
        <taxon>Bacillati</taxon>
        <taxon>Actinomycetota</taxon>
        <taxon>Actinomycetes</taxon>
        <taxon>Geodermatophilales</taxon>
        <taxon>Geodermatophilaceae</taxon>
        <taxon>Blastococcus</taxon>
        <taxon>environmental samples</taxon>
    </lineage>
</organism>
<feature type="compositionally biased region" description="Basic residues" evidence="1">
    <location>
        <begin position="47"/>
        <end position="73"/>
    </location>
</feature>
<name>A0A6J4HQT6_9ACTN</name>
<feature type="compositionally biased region" description="Basic residues" evidence="1">
    <location>
        <begin position="228"/>
        <end position="250"/>
    </location>
</feature>
<keyword evidence="2" id="KW-0067">ATP-binding</keyword>
<proteinExistence type="predicted"/>
<feature type="region of interest" description="Disordered" evidence="1">
    <location>
        <begin position="1"/>
        <end position="360"/>
    </location>
</feature>
<feature type="compositionally biased region" description="Low complexity" evidence="1">
    <location>
        <begin position="134"/>
        <end position="167"/>
    </location>
</feature>
<feature type="non-terminal residue" evidence="2">
    <location>
        <position position="360"/>
    </location>
</feature>
<sequence length="360" mass="39167">EFPDRGRPDQGLHVHPGPQRGGAARSGWELHRAARPLRVRQDDAAAAHRRLRRPRFRHDRPGRPHRGRRRSQRGRPQSRDRLRAPGGRAVPASHRGGQHQLRVAAAAAERRWQGARAARPGGSGRRPGGPVPAPALRRPAAAGGARPGPRARAVAGAARRAVLLPGRRPARGDPRGGLPGPHRIWRHHRPGDPRPGRGALDGRPGRGAPWRAARTAHRSAHALPAARGPRRRRLRRRGRRPGRRAPRRPRALPPRRAAVRADRRGRRRRGAGPRAAAPGAAPAVGARPGRRGGPGAQRGLLRSRLAGVAGPGGWPDRHGPAGRRRPAQRRRRRLHHRARHRAGLPRSAPHPGGGRRTTGL</sequence>
<evidence type="ECO:0000256" key="1">
    <source>
        <dbReference type="SAM" id="MobiDB-lite"/>
    </source>
</evidence>
<dbReference type="GO" id="GO:0005524">
    <property type="term" value="F:ATP binding"/>
    <property type="evidence" value="ECO:0007669"/>
    <property type="project" value="UniProtKB-KW"/>
</dbReference>
<feature type="compositionally biased region" description="Low complexity" evidence="1">
    <location>
        <begin position="196"/>
        <end position="213"/>
    </location>
</feature>
<feature type="compositionally biased region" description="Basic residues" evidence="1">
    <location>
        <begin position="320"/>
        <end position="343"/>
    </location>
</feature>
<gene>
    <name evidence="2" type="ORF">AVDCRST_MAG52-979</name>
</gene>
<feature type="non-terminal residue" evidence="2">
    <location>
        <position position="1"/>
    </location>
</feature>
<accession>A0A6J4HQT6</accession>
<feature type="compositionally biased region" description="Basic and acidic residues" evidence="1">
    <location>
        <begin position="1"/>
        <end position="12"/>
    </location>
</feature>
<feature type="compositionally biased region" description="Low complexity" evidence="1">
    <location>
        <begin position="272"/>
        <end position="287"/>
    </location>
</feature>